<dbReference type="PANTHER" id="PTHR12110:SF52">
    <property type="entry name" value="XYLOSE ISOMERASE"/>
    <property type="match status" value="1"/>
</dbReference>
<dbReference type="SUPFAM" id="SSF51658">
    <property type="entry name" value="Xylose isomerase-like"/>
    <property type="match status" value="1"/>
</dbReference>
<keyword evidence="5" id="KW-1185">Reference proteome</keyword>
<dbReference type="InterPro" id="IPR050312">
    <property type="entry name" value="IolE/XylAMocC-like"/>
</dbReference>
<accession>A0A7K1UJ44</accession>
<proteinExistence type="predicted"/>
<sequence>MALTETPSTTPHPRLSLNQATIKYAGLEEALSLTAAAGYQSIGLWREPVAEVGLQRAAQLLSSSGLRFSSLCRGGFLTEADDAAFAASLAENRRAIAETAALAEAGAAGSAPVLVLVAGGIQPGSTVHAARERFFQGLCELVPDAAAAGVTVAIEPLHPMYASDRAVISTLEQALDLAEEAESPYVGVVVDSFHIWWDPQVLAQIRRAGAAGRIASYQVCDWRTPLETDVLLSRHQPGEGVIDFAAMTRAVENTGYTGDVEVELFNQSIWDAEPALTVQQTAASFQGAVAPYLRGAGSAGGEAPLGSRPAAAAPAFTPKEPPAQPPHQSQDHI</sequence>
<evidence type="ECO:0000256" key="2">
    <source>
        <dbReference type="SAM" id="MobiDB-lite"/>
    </source>
</evidence>
<comment type="caution">
    <text evidence="4">The sequence shown here is derived from an EMBL/GenBank/DDBJ whole genome shotgun (WGS) entry which is preliminary data.</text>
</comment>
<protein>
    <submittedName>
        <fullName evidence="4">TIM barrel protein</fullName>
    </submittedName>
</protein>
<dbReference type="Gene3D" id="3.20.20.150">
    <property type="entry name" value="Divalent-metal-dependent TIM barrel enzymes"/>
    <property type="match status" value="1"/>
</dbReference>
<gene>
    <name evidence="4" type="ORF">GNZ21_06825</name>
</gene>
<dbReference type="PANTHER" id="PTHR12110">
    <property type="entry name" value="HYDROXYPYRUVATE ISOMERASE"/>
    <property type="match status" value="1"/>
</dbReference>
<evidence type="ECO:0000259" key="3">
    <source>
        <dbReference type="Pfam" id="PF01261"/>
    </source>
</evidence>
<feature type="domain" description="Xylose isomerase-like TIM barrel" evidence="3">
    <location>
        <begin position="33"/>
        <end position="275"/>
    </location>
</feature>
<dbReference type="EMBL" id="WRPM01000046">
    <property type="protein sequence ID" value="MVT26071.1"/>
    <property type="molecule type" value="Genomic_DNA"/>
</dbReference>
<organism evidence="4 5">
    <name type="scientific">Nesterenkonia alkaliphila</name>
    <dbReference type="NCBI Taxonomy" id="1463631"/>
    <lineage>
        <taxon>Bacteria</taxon>
        <taxon>Bacillati</taxon>
        <taxon>Actinomycetota</taxon>
        <taxon>Actinomycetes</taxon>
        <taxon>Micrococcales</taxon>
        <taxon>Micrococcaceae</taxon>
        <taxon>Nesterenkonia</taxon>
    </lineage>
</organism>
<dbReference type="InterPro" id="IPR036237">
    <property type="entry name" value="Xyl_isomerase-like_sf"/>
</dbReference>
<dbReference type="Proteomes" id="UP000460157">
    <property type="component" value="Unassembled WGS sequence"/>
</dbReference>
<evidence type="ECO:0000313" key="4">
    <source>
        <dbReference type="EMBL" id="MVT26071.1"/>
    </source>
</evidence>
<keyword evidence="1" id="KW-0119">Carbohydrate metabolism</keyword>
<dbReference type="Pfam" id="PF01261">
    <property type="entry name" value="AP_endonuc_2"/>
    <property type="match status" value="1"/>
</dbReference>
<dbReference type="AlphaFoldDB" id="A0A7K1UJ44"/>
<dbReference type="OrthoDB" id="9787068at2"/>
<evidence type="ECO:0000313" key="5">
    <source>
        <dbReference type="Proteomes" id="UP000460157"/>
    </source>
</evidence>
<evidence type="ECO:0000256" key="1">
    <source>
        <dbReference type="ARBA" id="ARBA00023277"/>
    </source>
</evidence>
<feature type="region of interest" description="Disordered" evidence="2">
    <location>
        <begin position="296"/>
        <end position="333"/>
    </location>
</feature>
<dbReference type="RefSeq" id="WP_157322656.1">
    <property type="nucleotide sequence ID" value="NZ_BMFX01000008.1"/>
</dbReference>
<dbReference type="InterPro" id="IPR013022">
    <property type="entry name" value="Xyl_isomerase-like_TIM-brl"/>
</dbReference>
<reference evidence="4 5" key="1">
    <citation type="submission" date="2019-12" db="EMBL/GenBank/DDBJ databases">
        <title>Nesterenkonia muleiensis sp. nov., a novel actinobacterium isolated from sap of Populus euphratica.</title>
        <authorList>
            <person name="Wang R."/>
        </authorList>
    </citation>
    <scope>NUCLEOTIDE SEQUENCE [LARGE SCALE GENOMIC DNA]</scope>
    <source>
        <strain evidence="4 5">F10</strain>
    </source>
</reference>
<name>A0A7K1UJ44_9MICC</name>